<dbReference type="Proteomes" id="UP000092321">
    <property type="component" value="Unassembled WGS sequence"/>
</dbReference>
<evidence type="ECO:0000313" key="6">
    <source>
        <dbReference type="EMBL" id="OBA25921.1"/>
    </source>
</evidence>
<dbReference type="InterPro" id="IPR036525">
    <property type="entry name" value="Tubulin/FtsZ_GTPase_sf"/>
</dbReference>
<evidence type="ECO:0000259" key="5">
    <source>
        <dbReference type="Pfam" id="PF00091"/>
    </source>
</evidence>
<dbReference type="GO" id="GO:0005874">
    <property type="term" value="C:microtubule"/>
    <property type="evidence" value="ECO:0007669"/>
    <property type="project" value="UniProtKB-KW"/>
</dbReference>
<dbReference type="EMBL" id="LXPE01000034">
    <property type="protein sequence ID" value="OBA25921.1"/>
    <property type="molecule type" value="Genomic_DNA"/>
</dbReference>
<dbReference type="SUPFAM" id="SSF52490">
    <property type="entry name" value="Tubulin nucleotide-binding domain-like"/>
    <property type="match status" value="1"/>
</dbReference>
<evidence type="ECO:0000256" key="4">
    <source>
        <dbReference type="ARBA" id="ARBA00023134"/>
    </source>
</evidence>
<reference evidence="7" key="1">
    <citation type="journal article" date="2016" name="Proc. Natl. Acad. Sci. U.S.A.">
        <title>Comparative genomics of biotechnologically important yeasts.</title>
        <authorList>
            <person name="Riley R."/>
            <person name="Haridas S."/>
            <person name="Wolfe K.H."/>
            <person name="Lopes M.R."/>
            <person name="Hittinger C.T."/>
            <person name="Goeker M."/>
            <person name="Salamov A.A."/>
            <person name="Wisecaver J.H."/>
            <person name="Long T.M."/>
            <person name="Calvey C.H."/>
            <person name="Aerts A.L."/>
            <person name="Barry K.W."/>
            <person name="Choi C."/>
            <person name="Clum A."/>
            <person name="Coughlan A.Y."/>
            <person name="Deshpande S."/>
            <person name="Douglass A.P."/>
            <person name="Hanson S.J."/>
            <person name="Klenk H.-P."/>
            <person name="LaButti K.M."/>
            <person name="Lapidus A."/>
            <person name="Lindquist E.A."/>
            <person name="Lipzen A.M."/>
            <person name="Meier-Kolthoff J.P."/>
            <person name="Ohm R.A."/>
            <person name="Otillar R.P."/>
            <person name="Pangilinan J.L."/>
            <person name="Peng Y."/>
            <person name="Rokas A."/>
            <person name="Rosa C.A."/>
            <person name="Scheuner C."/>
            <person name="Sibirny A.A."/>
            <person name="Slot J.C."/>
            <person name="Stielow J.B."/>
            <person name="Sun H."/>
            <person name="Kurtzman C.P."/>
            <person name="Blackwell M."/>
            <person name="Grigoriev I.V."/>
            <person name="Jeffries T.W."/>
        </authorList>
    </citation>
    <scope>NUCLEOTIDE SEQUENCE [LARGE SCALE GENOMIC DNA]</scope>
    <source>
        <strain evidence="7">NRRL Y-1626</strain>
    </source>
</reference>
<feature type="domain" description="Tubulin/FtsZ GTPase" evidence="5">
    <location>
        <begin position="13"/>
        <end position="155"/>
    </location>
</feature>
<dbReference type="GO" id="GO:0005525">
    <property type="term" value="F:GTP binding"/>
    <property type="evidence" value="ECO:0007669"/>
    <property type="project" value="UniProtKB-KW"/>
</dbReference>
<keyword evidence="3" id="KW-0547">Nucleotide-binding</keyword>
<dbReference type="SUPFAM" id="SSF55307">
    <property type="entry name" value="Tubulin C-terminal domain-like"/>
    <property type="match status" value="1"/>
</dbReference>
<keyword evidence="7" id="KW-1185">Reference proteome</keyword>
<dbReference type="Gene3D" id="1.10.287.600">
    <property type="entry name" value="Helix hairpin bin"/>
    <property type="match status" value="1"/>
</dbReference>
<dbReference type="InterPro" id="IPR003008">
    <property type="entry name" value="Tubulin_FtsZ_GTPase"/>
</dbReference>
<dbReference type="PRINTS" id="PR01161">
    <property type="entry name" value="TUBULIN"/>
</dbReference>
<comment type="similarity">
    <text evidence="1">Belongs to the tubulin family.</text>
</comment>
<dbReference type="InterPro" id="IPR000217">
    <property type="entry name" value="Tubulin"/>
</dbReference>
<evidence type="ECO:0000256" key="2">
    <source>
        <dbReference type="ARBA" id="ARBA00022701"/>
    </source>
</evidence>
<dbReference type="PANTHER" id="PTHR11588">
    <property type="entry name" value="TUBULIN"/>
    <property type="match status" value="1"/>
</dbReference>
<gene>
    <name evidence="6" type="ORF">HANVADRAFT_95495</name>
</gene>
<dbReference type="Pfam" id="PF00091">
    <property type="entry name" value="Tubulin"/>
    <property type="match status" value="1"/>
</dbReference>
<dbReference type="AlphaFoldDB" id="A0A1B7TB16"/>
<keyword evidence="4" id="KW-0342">GTP-binding</keyword>
<dbReference type="OrthoDB" id="10249382at2759"/>
<evidence type="ECO:0000256" key="3">
    <source>
        <dbReference type="ARBA" id="ARBA00022741"/>
    </source>
</evidence>
<proteinExistence type="inferred from homology"/>
<evidence type="ECO:0000313" key="7">
    <source>
        <dbReference type="Proteomes" id="UP000092321"/>
    </source>
</evidence>
<dbReference type="GO" id="GO:0007017">
    <property type="term" value="P:microtubule-based process"/>
    <property type="evidence" value="ECO:0007669"/>
    <property type="project" value="InterPro"/>
</dbReference>
<organism evidence="6 7">
    <name type="scientific">Hanseniaspora valbyensis NRRL Y-1626</name>
    <dbReference type="NCBI Taxonomy" id="766949"/>
    <lineage>
        <taxon>Eukaryota</taxon>
        <taxon>Fungi</taxon>
        <taxon>Dikarya</taxon>
        <taxon>Ascomycota</taxon>
        <taxon>Saccharomycotina</taxon>
        <taxon>Saccharomycetes</taxon>
        <taxon>Saccharomycodales</taxon>
        <taxon>Saccharomycodaceae</taxon>
        <taxon>Hanseniaspora</taxon>
    </lineage>
</organism>
<accession>A0A1B7TB16</accession>
<evidence type="ECO:0000256" key="1">
    <source>
        <dbReference type="ARBA" id="ARBA00009636"/>
    </source>
</evidence>
<dbReference type="Gene3D" id="3.40.50.1440">
    <property type="entry name" value="Tubulin/FtsZ, GTPase domain"/>
    <property type="match status" value="1"/>
</dbReference>
<keyword evidence="2" id="KW-0493">Microtubule</keyword>
<dbReference type="InterPro" id="IPR008280">
    <property type="entry name" value="Tub_FtsZ_C"/>
</dbReference>
<comment type="caution">
    <text evidence="6">The sequence shown here is derived from an EMBL/GenBank/DDBJ whole genome shotgun (WGS) entry which is preliminary data.</text>
</comment>
<name>A0A1B7TB16_9ASCO</name>
<dbReference type="InterPro" id="IPR023123">
    <property type="entry name" value="Tubulin_C"/>
</dbReference>
<protein>
    <recommendedName>
        <fullName evidence="5">Tubulin/FtsZ GTPase domain-containing protein</fullName>
    </recommendedName>
</protein>
<sequence length="342" mass="38993">MINESALNTLTISVGTSGNNISSSLTNKGKQNIIQLLDDSITKNNNTGNVYTNGLNVFKENETIIYQQFRLFLEKSTINKLDEINIINSMAGGLGSGVPSDLIRLLNEEFGFTKCLYSNALLWGNNDSMLESYNQLLYLSDITEKIDIITCFDNSFYNNTHLNNSGFNNNHLGFEQVNDEIADNLINAFLGKSERLIDLQKYDNTLKFYIPSTSVNENRLFDKQSQLFDVNNVHGNNTIYYGNIVYTDSVDKMLLFDINRLAYSNYSMKMCSLIQQENNNNKHYLVSNNSNIVDSLKKLVSNFNKFFAKGAFLQHYLDTISKDEFLDRKEVILNIIDDYKAL</sequence>